<dbReference type="InterPro" id="IPR054765">
    <property type="entry name" value="SLBB_dom"/>
</dbReference>
<reference evidence="19" key="1">
    <citation type="submission" date="2016-12" db="EMBL/GenBank/DDBJ databases">
        <authorList>
            <person name="Varghese N."/>
            <person name="Submissions S."/>
        </authorList>
    </citation>
    <scope>NUCLEOTIDE SEQUENCE [LARGE SCALE GENOMIC DNA]</scope>
    <source>
        <strain evidence="19">DSM 11032</strain>
    </source>
</reference>
<dbReference type="AlphaFoldDB" id="A0A1M7S538"/>
<evidence type="ECO:0000256" key="7">
    <source>
        <dbReference type="ARBA" id="ARBA00022729"/>
    </source>
</evidence>
<keyword evidence="10" id="KW-0626">Porin</keyword>
<evidence type="ECO:0000256" key="8">
    <source>
        <dbReference type="ARBA" id="ARBA00023047"/>
    </source>
</evidence>
<evidence type="ECO:0000256" key="15">
    <source>
        <dbReference type="SAM" id="SignalP"/>
    </source>
</evidence>
<keyword evidence="3" id="KW-0813">Transport</keyword>
<dbReference type="RefSeq" id="WP_072673548.1">
    <property type="nucleotide sequence ID" value="NZ_FRDF01000005.1"/>
</dbReference>
<dbReference type="InterPro" id="IPR003715">
    <property type="entry name" value="Poly_export_N"/>
</dbReference>
<evidence type="ECO:0000259" key="16">
    <source>
        <dbReference type="Pfam" id="PF02563"/>
    </source>
</evidence>
<keyword evidence="13" id="KW-0998">Cell outer membrane</keyword>
<dbReference type="Proteomes" id="UP000184391">
    <property type="component" value="Unassembled WGS sequence"/>
</dbReference>
<keyword evidence="14" id="KW-0449">Lipoprotein</keyword>
<evidence type="ECO:0000256" key="11">
    <source>
        <dbReference type="ARBA" id="ARBA00023136"/>
    </source>
</evidence>
<keyword evidence="4" id="KW-1134">Transmembrane beta strand</keyword>
<gene>
    <name evidence="18" type="ORF">SAMN02745193_00974</name>
</gene>
<evidence type="ECO:0000256" key="10">
    <source>
        <dbReference type="ARBA" id="ARBA00023114"/>
    </source>
</evidence>
<dbReference type="Gene3D" id="3.10.560.10">
    <property type="entry name" value="Outer membrane lipoprotein wza domain like"/>
    <property type="match status" value="1"/>
</dbReference>
<dbReference type="Pfam" id="PF22461">
    <property type="entry name" value="SLBB_2"/>
    <property type="match status" value="1"/>
</dbReference>
<dbReference type="PANTHER" id="PTHR33619:SF3">
    <property type="entry name" value="POLYSACCHARIDE EXPORT PROTEIN GFCE-RELATED"/>
    <property type="match status" value="1"/>
</dbReference>
<dbReference type="GO" id="GO:0006811">
    <property type="term" value="P:monoatomic ion transport"/>
    <property type="evidence" value="ECO:0007669"/>
    <property type="project" value="UniProtKB-KW"/>
</dbReference>
<dbReference type="GO" id="GO:0009279">
    <property type="term" value="C:cell outer membrane"/>
    <property type="evidence" value="ECO:0007669"/>
    <property type="project" value="UniProtKB-SubCell"/>
</dbReference>
<dbReference type="STRING" id="198312.SAMN02745193_00974"/>
<dbReference type="InterPro" id="IPR049712">
    <property type="entry name" value="Poly_export"/>
</dbReference>
<dbReference type="Gene3D" id="3.30.1950.10">
    <property type="entry name" value="wza like domain"/>
    <property type="match status" value="1"/>
</dbReference>
<sequence length="213" mass="23046">MPQSLFLVRIAALALAPLVVAGCAGSGKELPPANYGNTPIAPSEEYTIGPLDEITIHVWRNPELSADKVRVRPDGRLTIPLVQDIPAVGKSATELQDYIAGELAKYIEQPIVSVIVNTPEGNFTQQVRIIGATPQPASLSFRANMTVLDAMIAVGGLNEFAAGNRAKLIRQDRESGKQMEYRVRLSDLIRRGDASANVMLMPGDTIIIPESRF</sequence>
<keyword evidence="11" id="KW-0472">Membrane</keyword>
<evidence type="ECO:0000256" key="5">
    <source>
        <dbReference type="ARBA" id="ARBA00022597"/>
    </source>
</evidence>
<name>A0A1M7S538_9SPHN</name>
<comment type="subcellular location">
    <subcellularLocation>
        <location evidence="1">Cell outer membrane</location>
        <topology evidence="1">Multi-pass membrane protein</topology>
    </subcellularLocation>
</comment>
<dbReference type="OrthoDB" id="9808421at2"/>
<dbReference type="GO" id="GO:0046930">
    <property type="term" value="C:pore complex"/>
    <property type="evidence" value="ECO:0007669"/>
    <property type="project" value="UniProtKB-KW"/>
</dbReference>
<feature type="domain" description="SLBB" evidence="17">
    <location>
        <begin position="125"/>
        <end position="208"/>
    </location>
</feature>
<evidence type="ECO:0000256" key="2">
    <source>
        <dbReference type="ARBA" id="ARBA00009450"/>
    </source>
</evidence>
<organism evidence="18 19">
    <name type="scientific">Erythrobacter sanguineus</name>
    <dbReference type="NCBI Taxonomy" id="198312"/>
    <lineage>
        <taxon>Bacteria</taxon>
        <taxon>Pseudomonadati</taxon>
        <taxon>Pseudomonadota</taxon>
        <taxon>Alphaproteobacteria</taxon>
        <taxon>Sphingomonadales</taxon>
        <taxon>Erythrobacteraceae</taxon>
        <taxon>Erythrobacter/Porphyrobacter group</taxon>
        <taxon>Erythrobacter</taxon>
    </lineage>
</organism>
<evidence type="ECO:0000256" key="13">
    <source>
        <dbReference type="ARBA" id="ARBA00023237"/>
    </source>
</evidence>
<dbReference type="NCBIfam" id="TIGR03027">
    <property type="entry name" value="pepcterm_export"/>
    <property type="match status" value="1"/>
</dbReference>
<dbReference type="InterPro" id="IPR017477">
    <property type="entry name" value="PEP-CTERM_polysacc_export"/>
</dbReference>
<feature type="signal peptide" evidence="15">
    <location>
        <begin position="1"/>
        <end position="21"/>
    </location>
</feature>
<feature type="chain" id="PRO_5012613340" evidence="15">
    <location>
        <begin position="22"/>
        <end position="213"/>
    </location>
</feature>
<evidence type="ECO:0000256" key="9">
    <source>
        <dbReference type="ARBA" id="ARBA00023065"/>
    </source>
</evidence>
<evidence type="ECO:0000256" key="14">
    <source>
        <dbReference type="ARBA" id="ARBA00023288"/>
    </source>
</evidence>
<feature type="domain" description="Polysaccharide export protein N-terminal" evidence="16">
    <location>
        <begin position="42"/>
        <end position="116"/>
    </location>
</feature>
<dbReference type="EMBL" id="FRDF01000005">
    <property type="protein sequence ID" value="SHN53566.1"/>
    <property type="molecule type" value="Genomic_DNA"/>
</dbReference>
<comment type="similarity">
    <text evidence="2">Belongs to the BexD/CtrA/VexA family.</text>
</comment>
<evidence type="ECO:0000256" key="3">
    <source>
        <dbReference type="ARBA" id="ARBA00022448"/>
    </source>
</evidence>
<evidence type="ECO:0000256" key="1">
    <source>
        <dbReference type="ARBA" id="ARBA00004571"/>
    </source>
</evidence>
<keyword evidence="12" id="KW-0564">Palmitate</keyword>
<keyword evidence="7 15" id="KW-0732">Signal</keyword>
<evidence type="ECO:0000256" key="6">
    <source>
        <dbReference type="ARBA" id="ARBA00022692"/>
    </source>
</evidence>
<dbReference type="PANTHER" id="PTHR33619">
    <property type="entry name" value="POLYSACCHARIDE EXPORT PROTEIN GFCE-RELATED"/>
    <property type="match status" value="1"/>
</dbReference>
<dbReference type="GO" id="GO:0015288">
    <property type="term" value="F:porin activity"/>
    <property type="evidence" value="ECO:0007669"/>
    <property type="project" value="UniProtKB-KW"/>
</dbReference>
<protein>
    <submittedName>
        <fullName evidence="18">Polysaccharide export outer membrane protein</fullName>
    </submittedName>
</protein>
<evidence type="ECO:0000256" key="12">
    <source>
        <dbReference type="ARBA" id="ARBA00023139"/>
    </source>
</evidence>
<keyword evidence="19" id="KW-1185">Reference proteome</keyword>
<keyword evidence="6" id="KW-0812">Transmembrane</keyword>
<evidence type="ECO:0000313" key="18">
    <source>
        <dbReference type="EMBL" id="SHN53566.1"/>
    </source>
</evidence>
<dbReference type="Pfam" id="PF02563">
    <property type="entry name" value="Poly_export"/>
    <property type="match status" value="1"/>
</dbReference>
<proteinExistence type="inferred from homology"/>
<evidence type="ECO:0000256" key="4">
    <source>
        <dbReference type="ARBA" id="ARBA00022452"/>
    </source>
</evidence>
<keyword evidence="9" id="KW-0406">Ion transport</keyword>
<accession>A0A1M7S538</accession>
<evidence type="ECO:0000313" key="19">
    <source>
        <dbReference type="Proteomes" id="UP000184391"/>
    </source>
</evidence>
<keyword evidence="8" id="KW-0625">Polysaccharide transport</keyword>
<evidence type="ECO:0000259" key="17">
    <source>
        <dbReference type="Pfam" id="PF22461"/>
    </source>
</evidence>
<dbReference type="GO" id="GO:0015159">
    <property type="term" value="F:polysaccharide transmembrane transporter activity"/>
    <property type="evidence" value="ECO:0007669"/>
    <property type="project" value="InterPro"/>
</dbReference>
<keyword evidence="5" id="KW-0762">Sugar transport</keyword>